<evidence type="ECO:0000313" key="14">
    <source>
        <dbReference type="Proteomes" id="UP000243797"/>
    </source>
</evidence>
<dbReference type="CDD" id="cd08761">
    <property type="entry name" value="Cyt_b561_CYB561D2_like"/>
    <property type="match status" value="1"/>
</dbReference>
<evidence type="ECO:0000256" key="10">
    <source>
        <dbReference type="ARBA" id="ARBA00023136"/>
    </source>
</evidence>
<feature type="transmembrane region" description="Helical" evidence="11">
    <location>
        <begin position="37"/>
        <end position="60"/>
    </location>
</feature>
<evidence type="ECO:0000259" key="12">
    <source>
        <dbReference type="PROSITE" id="PS50939"/>
    </source>
</evidence>
<dbReference type="Gene3D" id="1.20.120.1770">
    <property type="match status" value="1"/>
</dbReference>
<keyword evidence="3" id="KW-0813">Transport</keyword>
<feature type="transmembrane region" description="Helical" evidence="11">
    <location>
        <begin position="207"/>
        <end position="228"/>
    </location>
</feature>
<feature type="domain" description="Cytochrome b561" evidence="12">
    <location>
        <begin position="35"/>
        <end position="233"/>
    </location>
</feature>
<evidence type="ECO:0000256" key="8">
    <source>
        <dbReference type="ARBA" id="ARBA00022989"/>
    </source>
</evidence>
<dbReference type="PANTHER" id="PTHR15422:SF45">
    <property type="entry name" value="CYTOCHROME B561 DOMAIN-CONTAINING PROTEIN"/>
    <property type="match status" value="1"/>
</dbReference>
<dbReference type="GO" id="GO:0140575">
    <property type="term" value="F:transmembrane monodehydroascorbate reductase activity"/>
    <property type="evidence" value="ECO:0007669"/>
    <property type="project" value="InterPro"/>
</dbReference>
<evidence type="ECO:0000256" key="4">
    <source>
        <dbReference type="ARBA" id="ARBA00022617"/>
    </source>
</evidence>
<proteinExistence type="predicted"/>
<dbReference type="OrthoDB" id="432881at2759"/>
<keyword evidence="7" id="KW-0249">Electron transport</keyword>
<dbReference type="SMART" id="SM00665">
    <property type="entry name" value="B561"/>
    <property type="match status" value="1"/>
</dbReference>
<evidence type="ECO:0000256" key="11">
    <source>
        <dbReference type="SAM" id="Phobius"/>
    </source>
</evidence>
<feature type="transmembrane region" description="Helical" evidence="11">
    <location>
        <begin position="135"/>
        <end position="162"/>
    </location>
</feature>
<keyword evidence="5 11" id="KW-0812">Transmembrane</keyword>
<feature type="transmembrane region" description="Helical" evidence="11">
    <location>
        <begin position="101"/>
        <end position="123"/>
    </location>
</feature>
<name>A0A2K1R049_9PEZI</name>
<keyword evidence="4" id="KW-0349">Heme</keyword>
<dbReference type="AlphaFoldDB" id="A0A2K1R049"/>
<dbReference type="PROSITE" id="PS50939">
    <property type="entry name" value="CYTOCHROME_B561"/>
    <property type="match status" value="1"/>
</dbReference>
<evidence type="ECO:0000256" key="2">
    <source>
        <dbReference type="ARBA" id="ARBA00004141"/>
    </source>
</evidence>
<keyword evidence="10 11" id="KW-0472">Membrane</keyword>
<dbReference type="EMBL" id="NKHZ01000018">
    <property type="protein sequence ID" value="PNS20668.1"/>
    <property type="molecule type" value="Genomic_DNA"/>
</dbReference>
<organism evidence="13 14">
    <name type="scientific">Sphaceloma murrayae</name>
    <dbReference type="NCBI Taxonomy" id="2082308"/>
    <lineage>
        <taxon>Eukaryota</taxon>
        <taxon>Fungi</taxon>
        <taxon>Dikarya</taxon>
        <taxon>Ascomycota</taxon>
        <taxon>Pezizomycotina</taxon>
        <taxon>Dothideomycetes</taxon>
        <taxon>Dothideomycetidae</taxon>
        <taxon>Myriangiales</taxon>
        <taxon>Elsinoaceae</taxon>
        <taxon>Sphaceloma</taxon>
    </lineage>
</organism>
<dbReference type="GO" id="GO:0016020">
    <property type="term" value="C:membrane"/>
    <property type="evidence" value="ECO:0007669"/>
    <property type="project" value="UniProtKB-SubCell"/>
</dbReference>
<dbReference type="Proteomes" id="UP000243797">
    <property type="component" value="Unassembled WGS sequence"/>
</dbReference>
<evidence type="ECO:0000256" key="3">
    <source>
        <dbReference type="ARBA" id="ARBA00022448"/>
    </source>
</evidence>
<protein>
    <submittedName>
        <fullName evidence="13">Cytochrome b561</fullName>
    </submittedName>
</protein>
<evidence type="ECO:0000256" key="5">
    <source>
        <dbReference type="ARBA" id="ARBA00022692"/>
    </source>
</evidence>
<evidence type="ECO:0000256" key="1">
    <source>
        <dbReference type="ARBA" id="ARBA00001970"/>
    </source>
</evidence>
<accession>A0A2K1R049</accession>
<evidence type="ECO:0000256" key="6">
    <source>
        <dbReference type="ARBA" id="ARBA00022723"/>
    </source>
</evidence>
<dbReference type="InParanoid" id="A0A2K1R049"/>
<keyword evidence="14" id="KW-1185">Reference proteome</keyword>
<keyword evidence="8 11" id="KW-1133">Transmembrane helix</keyword>
<dbReference type="InterPro" id="IPR045150">
    <property type="entry name" value="CYB561D1/2"/>
</dbReference>
<sequence>MSYSENPPAATGTEQEPLLGRAGDATQKQEQPILYNLVLGTAVVAQGGIWVLTAIVWGAVFSSNLMLFSAHPLLNSAAVLLFVQAILLVQPTATKSQKIQGANYHAAVNDTAVLLAIAGLVVIEYNKIDHGGTHFVSAHAILGLTTYLLIALQAVVGITMYFTPGLYGGVDNAKSLYKYHRASGYLALLLLLATVCAATYTDFNKNVLGMQLWAVVVSSVLVVVGIGARMKKSKFGL</sequence>
<dbReference type="PANTHER" id="PTHR15422">
    <property type="entry name" value="OS05G0565100 PROTEIN"/>
    <property type="match status" value="1"/>
</dbReference>
<feature type="transmembrane region" description="Helical" evidence="11">
    <location>
        <begin position="66"/>
        <end position="89"/>
    </location>
</feature>
<dbReference type="GO" id="GO:0046872">
    <property type="term" value="F:metal ion binding"/>
    <property type="evidence" value="ECO:0007669"/>
    <property type="project" value="UniProtKB-KW"/>
</dbReference>
<feature type="transmembrane region" description="Helical" evidence="11">
    <location>
        <begin position="182"/>
        <end position="201"/>
    </location>
</feature>
<keyword evidence="9" id="KW-0408">Iron</keyword>
<evidence type="ECO:0000256" key="7">
    <source>
        <dbReference type="ARBA" id="ARBA00022982"/>
    </source>
</evidence>
<evidence type="ECO:0000256" key="9">
    <source>
        <dbReference type="ARBA" id="ARBA00023004"/>
    </source>
</evidence>
<comment type="caution">
    <text evidence="13">The sequence shown here is derived from an EMBL/GenBank/DDBJ whole genome shotgun (WGS) entry which is preliminary data.</text>
</comment>
<keyword evidence="6" id="KW-0479">Metal-binding</keyword>
<dbReference type="Pfam" id="PF03188">
    <property type="entry name" value="Cytochrom_B561"/>
    <property type="match status" value="1"/>
</dbReference>
<dbReference type="InterPro" id="IPR006593">
    <property type="entry name" value="Cyt_b561/ferric_Rdtase_TM"/>
</dbReference>
<gene>
    <name evidence="13" type="ORF">CAC42_2913</name>
</gene>
<reference evidence="13 14" key="1">
    <citation type="submission" date="2017-06" db="EMBL/GenBank/DDBJ databases">
        <title>Draft genome sequence of a variant of Elsinoe murrayae.</title>
        <authorList>
            <person name="Cheng Q."/>
        </authorList>
    </citation>
    <scope>NUCLEOTIDE SEQUENCE [LARGE SCALE GENOMIC DNA]</scope>
    <source>
        <strain evidence="13 14">CQ-2017a</strain>
    </source>
</reference>
<evidence type="ECO:0000313" key="13">
    <source>
        <dbReference type="EMBL" id="PNS20668.1"/>
    </source>
</evidence>
<comment type="subcellular location">
    <subcellularLocation>
        <location evidence="2">Membrane</location>
        <topology evidence="2">Multi-pass membrane protein</topology>
    </subcellularLocation>
</comment>
<comment type="cofactor">
    <cofactor evidence="1">
        <name>heme b</name>
        <dbReference type="ChEBI" id="CHEBI:60344"/>
    </cofactor>
</comment>